<dbReference type="GO" id="GO:0004312">
    <property type="term" value="F:fatty acid synthase activity"/>
    <property type="evidence" value="ECO:0007669"/>
    <property type="project" value="TreeGrafter"/>
</dbReference>
<feature type="domain" description="Carrier" evidence="7">
    <location>
        <begin position="2091"/>
        <end position="2168"/>
    </location>
</feature>
<dbReference type="InterPro" id="IPR009081">
    <property type="entry name" value="PP-bd_ACP"/>
</dbReference>
<dbReference type="InterPro" id="IPR016035">
    <property type="entry name" value="Acyl_Trfase/lysoPLipase"/>
</dbReference>
<dbReference type="InterPro" id="IPR020841">
    <property type="entry name" value="PKS_Beta-ketoAc_synthase_dom"/>
</dbReference>
<feature type="region of interest" description="Disordered" evidence="6">
    <location>
        <begin position="989"/>
        <end position="1009"/>
    </location>
</feature>
<dbReference type="Pfam" id="PF08659">
    <property type="entry name" value="KR"/>
    <property type="match status" value="1"/>
</dbReference>
<evidence type="ECO:0000259" key="7">
    <source>
        <dbReference type="PROSITE" id="PS50075"/>
    </source>
</evidence>
<dbReference type="SUPFAM" id="SSF52151">
    <property type="entry name" value="FabD/lysophospholipase-like"/>
    <property type="match status" value="1"/>
</dbReference>
<evidence type="ECO:0000256" key="6">
    <source>
        <dbReference type="SAM" id="MobiDB-lite"/>
    </source>
</evidence>
<dbReference type="SMART" id="SM00823">
    <property type="entry name" value="PKS_PP"/>
    <property type="match status" value="1"/>
</dbReference>
<dbReference type="InterPro" id="IPR042104">
    <property type="entry name" value="PKS_dehydratase_sf"/>
</dbReference>
<dbReference type="InterPro" id="IPR018201">
    <property type="entry name" value="Ketoacyl_synth_AS"/>
</dbReference>
<dbReference type="SUPFAM" id="SSF50129">
    <property type="entry name" value="GroES-like"/>
    <property type="match status" value="1"/>
</dbReference>
<dbReference type="InterPro" id="IPR057326">
    <property type="entry name" value="KR_dom"/>
</dbReference>
<dbReference type="Gene3D" id="3.10.129.110">
    <property type="entry name" value="Polyketide synthase dehydratase"/>
    <property type="match status" value="1"/>
</dbReference>
<evidence type="ECO:0000259" key="8">
    <source>
        <dbReference type="PROSITE" id="PS52004"/>
    </source>
</evidence>
<feature type="region of interest" description="N-terminal hotdog fold" evidence="5">
    <location>
        <begin position="862"/>
        <end position="992"/>
    </location>
</feature>
<feature type="compositionally biased region" description="Acidic residues" evidence="6">
    <location>
        <begin position="994"/>
        <end position="1003"/>
    </location>
</feature>
<evidence type="ECO:0000256" key="2">
    <source>
        <dbReference type="ARBA" id="ARBA00022553"/>
    </source>
</evidence>
<keyword evidence="11" id="KW-1185">Reference proteome</keyword>
<dbReference type="InterPro" id="IPR014043">
    <property type="entry name" value="Acyl_transferase_dom"/>
</dbReference>
<accession>A0A8K0K1S5</accession>
<reference evidence="10" key="2">
    <citation type="submission" date="2017-10" db="EMBL/GenBank/DDBJ databases">
        <title>Ladona fulva Genome sequencing and assembly.</title>
        <authorList>
            <person name="Murali S."/>
            <person name="Richards S."/>
            <person name="Bandaranaike D."/>
            <person name="Bellair M."/>
            <person name="Blankenburg K."/>
            <person name="Chao H."/>
            <person name="Dinh H."/>
            <person name="Doddapaneni H."/>
            <person name="Dugan-Rocha S."/>
            <person name="Elkadiri S."/>
            <person name="Gnanaolivu R."/>
            <person name="Hernandez B."/>
            <person name="Skinner E."/>
            <person name="Javaid M."/>
            <person name="Lee S."/>
            <person name="Li M."/>
            <person name="Ming W."/>
            <person name="Munidasa M."/>
            <person name="Muniz J."/>
            <person name="Nguyen L."/>
            <person name="Hughes D."/>
            <person name="Osuji N."/>
            <person name="Pu L.-L."/>
            <person name="Puazo M."/>
            <person name="Qu C."/>
            <person name="Quiroz J."/>
            <person name="Raj R."/>
            <person name="Weissenberger G."/>
            <person name="Xin Y."/>
            <person name="Zou X."/>
            <person name="Han Y."/>
            <person name="Worley K."/>
            <person name="Muzny D."/>
            <person name="Gibbs R."/>
        </authorList>
    </citation>
    <scope>NUCLEOTIDE SEQUENCE</scope>
    <source>
        <strain evidence="10">Sampled in the wild</strain>
    </source>
</reference>
<dbReference type="Gene3D" id="3.40.50.720">
    <property type="entry name" value="NAD(P)-binding Rossmann-like Domain"/>
    <property type="match status" value="1"/>
</dbReference>
<comment type="caution">
    <text evidence="10">The sequence shown here is derived from an EMBL/GenBank/DDBJ whole genome shotgun (WGS) entry which is preliminary data.</text>
</comment>
<dbReference type="Pfam" id="PF00109">
    <property type="entry name" value="ketoacyl-synt"/>
    <property type="match status" value="1"/>
</dbReference>
<dbReference type="GO" id="GO:0031177">
    <property type="term" value="F:phosphopantetheine binding"/>
    <property type="evidence" value="ECO:0007669"/>
    <property type="project" value="InterPro"/>
</dbReference>
<dbReference type="InterPro" id="IPR014030">
    <property type="entry name" value="Ketoacyl_synth_N"/>
</dbReference>
<dbReference type="SUPFAM" id="SSF55048">
    <property type="entry name" value="Probable ACP-binding domain of malonyl-CoA ACP transacylase"/>
    <property type="match status" value="1"/>
</dbReference>
<dbReference type="InterPro" id="IPR036291">
    <property type="entry name" value="NAD(P)-bd_dom_sf"/>
</dbReference>
<evidence type="ECO:0000313" key="10">
    <source>
        <dbReference type="EMBL" id="KAG8225765.1"/>
    </source>
</evidence>
<keyword evidence="2" id="KW-0597">Phosphoprotein</keyword>
<dbReference type="PROSITE" id="PS50075">
    <property type="entry name" value="CARRIER"/>
    <property type="match status" value="1"/>
</dbReference>
<dbReference type="InterPro" id="IPR016036">
    <property type="entry name" value="Malonyl_transacylase_ACP-bd"/>
</dbReference>
<dbReference type="InterPro" id="IPR020806">
    <property type="entry name" value="PKS_PP-bd"/>
</dbReference>
<proteinExistence type="predicted"/>
<dbReference type="InterPro" id="IPR036736">
    <property type="entry name" value="ACP-like_sf"/>
</dbReference>
<name>A0A8K0K1S5_LADFU</name>
<dbReference type="Gene3D" id="3.90.180.10">
    <property type="entry name" value="Medium-chain alcohol dehydrogenases, catalytic domain"/>
    <property type="match status" value="1"/>
</dbReference>
<dbReference type="SUPFAM" id="SSF53901">
    <property type="entry name" value="Thiolase-like"/>
    <property type="match status" value="1"/>
</dbReference>
<dbReference type="InterPro" id="IPR014031">
    <property type="entry name" value="Ketoacyl_synth_C"/>
</dbReference>
<organism evidence="10 11">
    <name type="scientific">Ladona fulva</name>
    <name type="common">Scarce chaser dragonfly</name>
    <name type="synonym">Libellula fulva</name>
    <dbReference type="NCBI Taxonomy" id="123851"/>
    <lineage>
        <taxon>Eukaryota</taxon>
        <taxon>Metazoa</taxon>
        <taxon>Ecdysozoa</taxon>
        <taxon>Arthropoda</taxon>
        <taxon>Hexapoda</taxon>
        <taxon>Insecta</taxon>
        <taxon>Pterygota</taxon>
        <taxon>Palaeoptera</taxon>
        <taxon>Odonata</taxon>
        <taxon>Epiprocta</taxon>
        <taxon>Anisoptera</taxon>
        <taxon>Libelluloidea</taxon>
        <taxon>Libellulidae</taxon>
        <taxon>Ladona</taxon>
    </lineage>
</organism>
<dbReference type="Pfam" id="PF16197">
    <property type="entry name" value="KAsynt_C_assoc"/>
    <property type="match status" value="1"/>
</dbReference>
<dbReference type="InterPro" id="IPR029058">
    <property type="entry name" value="AB_hydrolase_fold"/>
</dbReference>
<feature type="active site" description="Proton donor; for dehydratase activity" evidence="5">
    <location>
        <position position="1058"/>
    </location>
</feature>
<dbReference type="Pfam" id="PF13602">
    <property type="entry name" value="ADH_zinc_N_2"/>
    <property type="match status" value="1"/>
</dbReference>
<dbReference type="Pfam" id="PF00698">
    <property type="entry name" value="Acyl_transf_1"/>
    <property type="match status" value="1"/>
</dbReference>
<feature type="non-terminal residue" evidence="10">
    <location>
        <position position="1"/>
    </location>
</feature>
<evidence type="ECO:0000259" key="9">
    <source>
        <dbReference type="PROSITE" id="PS52019"/>
    </source>
</evidence>
<dbReference type="Gene3D" id="1.10.1200.10">
    <property type="entry name" value="ACP-like"/>
    <property type="match status" value="1"/>
</dbReference>
<feature type="domain" description="PKS/mFAS DH" evidence="9">
    <location>
        <begin position="862"/>
        <end position="1138"/>
    </location>
</feature>
<dbReference type="GO" id="GO:0016491">
    <property type="term" value="F:oxidoreductase activity"/>
    <property type="evidence" value="ECO:0007669"/>
    <property type="project" value="InterPro"/>
</dbReference>
<evidence type="ECO:0000313" key="11">
    <source>
        <dbReference type="Proteomes" id="UP000792457"/>
    </source>
</evidence>
<evidence type="ECO:0000256" key="1">
    <source>
        <dbReference type="ARBA" id="ARBA00022450"/>
    </source>
</evidence>
<dbReference type="FunFam" id="3.40.50.720:FF:000209">
    <property type="entry name" value="Polyketide synthase Pks12"/>
    <property type="match status" value="1"/>
</dbReference>
<dbReference type="PROSITE" id="PS00606">
    <property type="entry name" value="KS3_1"/>
    <property type="match status" value="1"/>
</dbReference>
<dbReference type="InterPro" id="IPR011032">
    <property type="entry name" value="GroES-like_sf"/>
</dbReference>
<dbReference type="Proteomes" id="UP000792457">
    <property type="component" value="Unassembled WGS sequence"/>
</dbReference>
<dbReference type="OrthoDB" id="329835at2759"/>
<dbReference type="SUPFAM" id="SSF47336">
    <property type="entry name" value="ACP-like"/>
    <property type="match status" value="1"/>
</dbReference>
<dbReference type="Gene3D" id="3.40.50.1820">
    <property type="entry name" value="alpha/beta hydrolase"/>
    <property type="match status" value="1"/>
</dbReference>
<dbReference type="InterPro" id="IPR016039">
    <property type="entry name" value="Thiolase-like"/>
</dbReference>
<reference evidence="10" key="1">
    <citation type="submission" date="2013-04" db="EMBL/GenBank/DDBJ databases">
        <authorList>
            <person name="Qu J."/>
            <person name="Murali S.C."/>
            <person name="Bandaranaike D."/>
            <person name="Bellair M."/>
            <person name="Blankenburg K."/>
            <person name="Chao H."/>
            <person name="Dinh H."/>
            <person name="Doddapaneni H."/>
            <person name="Downs B."/>
            <person name="Dugan-Rocha S."/>
            <person name="Elkadiri S."/>
            <person name="Gnanaolivu R.D."/>
            <person name="Hernandez B."/>
            <person name="Javaid M."/>
            <person name="Jayaseelan J.C."/>
            <person name="Lee S."/>
            <person name="Li M."/>
            <person name="Ming W."/>
            <person name="Munidasa M."/>
            <person name="Muniz J."/>
            <person name="Nguyen L."/>
            <person name="Ongeri F."/>
            <person name="Osuji N."/>
            <person name="Pu L.-L."/>
            <person name="Puazo M."/>
            <person name="Qu C."/>
            <person name="Quiroz J."/>
            <person name="Raj R."/>
            <person name="Weissenberger G."/>
            <person name="Xin Y."/>
            <person name="Zou X."/>
            <person name="Han Y."/>
            <person name="Richards S."/>
            <person name="Worley K."/>
            <person name="Muzny D."/>
            <person name="Gibbs R."/>
        </authorList>
    </citation>
    <scope>NUCLEOTIDE SEQUENCE</scope>
    <source>
        <strain evidence="10">Sampled in the wild</strain>
    </source>
</reference>
<evidence type="ECO:0000256" key="4">
    <source>
        <dbReference type="ARBA" id="ARBA00023268"/>
    </source>
</evidence>
<dbReference type="SMART" id="SM00829">
    <property type="entry name" value="PKS_ER"/>
    <property type="match status" value="1"/>
</dbReference>
<dbReference type="SMART" id="SM00827">
    <property type="entry name" value="PKS_AT"/>
    <property type="match status" value="1"/>
</dbReference>
<dbReference type="Pfam" id="PF00550">
    <property type="entry name" value="PP-binding"/>
    <property type="match status" value="1"/>
</dbReference>
<dbReference type="SMART" id="SM00825">
    <property type="entry name" value="PKS_KS"/>
    <property type="match status" value="1"/>
</dbReference>
<dbReference type="SMART" id="SM00822">
    <property type="entry name" value="PKS_KR"/>
    <property type="match status" value="1"/>
</dbReference>
<dbReference type="PANTHER" id="PTHR43775:SF23">
    <property type="entry name" value="FATTY ACID SYNTHASE 3"/>
    <property type="match status" value="1"/>
</dbReference>
<evidence type="ECO:0000256" key="5">
    <source>
        <dbReference type="PROSITE-ProRule" id="PRU01363"/>
    </source>
</evidence>
<dbReference type="InterPro" id="IPR049900">
    <property type="entry name" value="PKS_mFAS_DH"/>
</dbReference>
<keyword evidence="3" id="KW-0808">Transferase</keyword>
<dbReference type="CDD" id="cd05195">
    <property type="entry name" value="enoyl_red"/>
    <property type="match status" value="1"/>
</dbReference>
<dbReference type="InterPro" id="IPR032821">
    <property type="entry name" value="PKS_assoc"/>
</dbReference>
<dbReference type="InterPro" id="IPR050091">
    <property type="entry name" value="PKS_NRPS_Biosynth_Enz"/>
</dbReference>
<dbReference type="Gene3D" id="3.40.47.10">
    <property type="match status" value="1"/>
</dbReference>
<feature type="active site" description="Proton acceptor; for dehydratase activity" evidence="5">
    <location>
        <position position="899"/>
    </location>
</feature>
<dbReference type="Gene3D" id="3.40.366.10">
    <property type="entry name" value="Malonyl-Coenzyme A Acyl Carrier Protein, domain 2"/>
    <property type="match status" value="1"/>
</dbReference>
<dbReference type="PROSITE" id="PS52019">
    <property type="entry name" value="PKS_MFAS_DH"/>
    <property type="match status" value="1"/>
</dbReference>
<dbReference type="GO" id="GO:0004315">
    <property type="term" value="F:3-oxoacyl-[acyl-carrier-protein] synthase activity"/>
    <property type="evidence" value="ECO:0007669"/>
    <property type="project" value="InterPro"/>
</dbReference>
<gene>
    <name evidence="10" type="ORF">J437_LFUL005724</name>
</gene>
<keyword evidence="4" id="KW-0511">Multifunctional enzyme</keyword>
<dbReference type="EMBL" id="KZ308252">
    <property type="protein sequence ID" value="KAG8225765.1"/>
    <property type="molecule type" value="Genomic_DNA"/>
</dbReference>
<dbReference type="Gene3D" id="3.30.70.3290">
    <property type="match status" value="1"/>
</dbReference>
<sequence>MGHTTGRQSISWRDDLINSCKMNDSSSFEVVVSGMSGKFPESDDLYQLRDQLFNKVDLVTGDDRRWKLDHPEIPQRTGKLKNLSKFDASFFGVHYKQAHTMDPMCRILLELAYEALVDAGVNPSSLRGTKTGVFIGACFSESEKTWFYERIQVNGFGITGCSRAMLANRISYWLGITGPSYSVDTACSSSMYALEHAYRAIRDGRCEAALVGGCNLALHPYISMQFSRLGVLSTDGRCKTFDEQADGYCRSETVAVVFLQKNTVANRIYGTIVHAKTNCDGYKEQGITYPSGRMQRELLHEFYSECKIDPGTLGYLEAHGTGTKVGDPEELNAIDEVFCKPRNLEKLGPLPVGSVKSNLGHSEAASALCSVAKVLLAMETGFIPPNLHFNEPRRGIPALAENRVKVVTEKTKWTGGLAGVNSFGFGGANAHVLFRWNEKPKLPPLNGLGGDTIPRLVIASGRSEEAVERILSEVESMGPVDPEFVALLHKIHSSNIPGHIYRGYTLYYPGARRSLWFVFSGMGSQWAGMGKDLLRLPAFASAIATCDSVLKPRGLNIYRIISDEDPGIYEDILNSFVGIAAVQIGLVDALAAAGIEADGFVGHSVGELGCAYADGCLTAQQMILAAYSRGLASIETPLIVGSMAAVGLSQRQVREMLPPELDVACHNGTDSCTVSGPAVEVSKFVESLRLRGIFAREVKCSNIAYHSRYIANAGPTLLKYLKEVIPEPKARSPRWVSSSVPESLWSKPEANYSSAEYHTNNLLCPVLFEEATTRHIPPDAIIVEVAPHALLQPVLRRSLPSTCAHVPLATRGHPNNLEVFLSSIGKLYELGAQPNPAGLYPPILFPVGRGTPMISPLVRWEHSDEWFVNAYKMEEKITSCERAVAVQLTEEEDEFYAGHVIDGRNLFPATGYLAIVWETLGMMKGKLFTELPVVFEDVRFLRATNIPKEGTLLFNVMIMKGTGNFEIVEGGVATVTGRIYVPENVESEFAPPYSEEEEAEDRDDQNPYNMPLSSADVYKELRLRGYNYSGYFCGIASLDHSGKRGHLEWSNNWATFLDTMLQVQILQNDTRSLYVPTSLEKLAIHPKKHTALVNSLSGAEKILPVRLRPSVGIIESGGVEVRRLKASAIQRRRPTAIPVLEEYNLITYKNSVKDISQGEWETMKRVLRVCVHTVVENVSVSKVCVVEECPQNPAACPPSIESESLSWDPNILMPTIADVFSDLPLVQADMTVLASSSSASSILEQQMDDLETRSIRVEERKLTGVSGMGSRGNKSNQQQGTSHLTIASDLLLPPGRRHVLDAVLSGHQEGSFLLVRERPKTWEGVQGSEAAVEVMKARNLEVIIEQKCSDNCTVWLLRKSFEGAETIVIKISEEEGRFSWLPRLQEALKLVTPSKGQQVEQKRLLLVSQEEPLSGIIDAPPFTTTNPLYAEQLKLDLAVNILQNGGTWASMRHIPISEDHNLMSVPVHHAYANLITRGDLSSIRWIESPLGKSTKVNAEEEICQVYYAALNFRDVMTATGKLAVEVVCPKRLKQECVQGLEFSGRNSQGKRVMGMVSSGALATTVKADKNLMWEVPDHWSLEEAATVPVVYSTAYYALVIRGRLQGGESVLVHAGSGGVGQAAISIALHAGCNVYATVGTPEKKQFLLKQFPQLEENNIGNSRDTSFEQMILENTKGQGVDLILNSLAGEKLKASVRCLAPHGRFLEIGKFDLANDNPLGMEIFLKDTAFHGVMLDLLFEAAPQDKQQIHRIVEEGIASGAVRPLTNTIFSHQQVEQAFRYMAAGKHIGKVLVCLREEEKVSHLGKSDQMTINALPRFHCDPDMMYIIIGGLGGVGLELADWLVIRGCRKLVLSSRRGVCNGYQAYRIGLWQSEGVNVIISKADVASLDGCHNLLKEAESIGPVDAIFNLAAVLTDSLLENQSEEAFKEAWKPKAQALYFLDKTSRKLCPKLQHFVAFSSLSCGRGQGGQTTYGLANSSMEALCRARCNDGFPALAIQWGAVGDVGLVAEVGAANSSIKRTPIVGEGPGAAGATKMTMPLPEVSVGGTLQQRLASCLSTLDYFLCRQSNSKGASSPVVASMVVAEKGARGSRSNSGVVDTVAEILGFRDLKTVSPNSTLAELGMDSMMAVEIKQTLEREFELFLTPQDVRSLSFARLAELSSSLSQESLVPSMSSRKDTSDGKEVKSIGFDFLQRVIGEEHSEVTPLAILPSLCPMECAGVPPVFMVPGIEGMAAVLEPLAREMRYPVVCLQMDKDAPTSSISQMASYLIKLQSQLLKLKDWTSRSKYAINLVPPSIGHTPAFLLSCISAVRSRIMALMDYQPRGKCNSKVTFIRPTHSSIHIDEDYGLGK</sequence>
<dbReference type="Pfam" id="PF02801">
    <property type="entry name" value="Ketoacyl-synt_C"/>
    <property type="match status" value="1"/>
</dbReference>
<dbReference type="GO" id="GO:0006633">
    <property type="term" value="P:fatty acid biosynthetic process"/>
    <property type="evidence" value="ECO:0007669"/>
    <property type="project" value="UniProtKB-UniPathway"/>
</dbReference>
<feature type="domain" description="Ketosynthase family 3 (KS3)" evidence="8">
    <location>
        <begin position="27"/>
        <end position="436"/>
    </location>
</feature>
<dbReference type="CDD" id="cd00833">
    <property type="entry name" value="PKS"/>
    <property type="match status" value="1"/>
</dbReference>
<feature type="region of interest" description="C-terminal hotdog fold" evidence="5">
    <location>
        <begin position="1009"/>
        <end position="1138"/>
    </location>
</feature>
<dbReference type="CDD" id="cd08954">
    <property type="entry name" value="KR_1_FAS_SDR_x"/>
    <property type="match status" value="1"/>
</dbReference>
<dbReference type="InterPro" id="IPR001227">
    <property type="entry name" value="Ac_transferase_dom_sf"/>
</dbReference>
<keyword evidence="1" id="KW-0596">Phosphopantetheine</keyword>
<dbReference type="UniPathway" id="UPA00094"/>
<evidence type="ECO:0000256" key="3">
    <source>
        <dbReference type="ARBA" id="ARBA00022679"/>
    </source>
</evidence>
<dbReference type="PANTHER" id="PTHR43775">
    <property type="entry name" value="FATTY ACID SYNTHASE"/>
    <property type="match status" value="1"/>
</dbReference>
<dbReference type="InterPro" id="IPR013968">
    <property type="entry name" value="PKS_KR"/>
</dbReference>
<dbReference type="SUPFAM" id="SSF51735">
    <property type="entry name" value="NAD(P)-binding Rossmann-fold domains"/>
    <property type="match status" value="2"/>
</dbReference>
<protein>
    <submittedName>
        <fullName evidence="10">Uncharacterized protein</fullName>
    </submittedName>
</protein>
<dbReference type="InterPro" id="IPR020843">
    <property type="entry name" value="ER"/>
</dbReference>
<dbReference type="PROSITE" id="PS52004">
    <property type="entry name" value="KS3_2"/>
    <property type="match status" value="1"/>
</dbReference>
<dbReference type="FunFam" id="3.90.180.10:FF:000015">
    <property type="entry name" value="Fatty acid synthase"/>
    <property type="match status" value="1"/>
</dbReference>